<dbReference type="Gene3D" id="3.30.70.360">
    <property type="match status" value="1"/>
</dbReference>
<keyword evidence="5 7" id="KW-0862">Zinc</keyword>
<comment type="similarity">
    <text evidence="1">Belongs to the peptidase M20A family.</text>
</comment>
<feature type="active site" evidence="6">
    <location>
        <position position="151"/>
    </location>
</feature>
<dbReference type="STRING" id="78410.A0A0P7AB64"/>
<keyword evidence="10" id="KW-0121">Carboxypeptidase</keyword>
<dbReference type="Gene3D" id="3.40.630.10">
    <property type="entry name" value="Zn peptidases"/>
    <property type="match status" value="1"/>
</dbReference>
<dbReference type="EMBL" id="LKCW01000360">
    <property type="protein sequence ID" value="KPM34304.1"/>
    <property type="molecule type" value="Genomic_DNA"/>
</dbReference>
<dbReference type="SUPFAM" id="SSF55031">
    <property type="entry name" value="Bacterial exopeptidase dimerisation domain"/>
    <property type="match status" value="1"/>
</dbReference>
<feature type="binding site" evidence="7">
    <location>
        <position position="246"/>
    </location>
    <ligand>
        <name>Zn(2+)</name>
        <dbReference type="ChEBI" id="CHEBI:29105"/>
        <label>2</label>
    </ligand>
</feature>
<dbReference type="GO" id="GO:0000328">
    <property type="term" value="C:fungal-type vacuole lumen"/>
    <property type="evidence" value="ECO:0007669"/>
    <property type="project" value="TreeGrafter"/>
</dbReference>
<dbReference type="Pfam" id="PF01546">
    <property type="entry name" value="Peptidase_M20"/>
    <property type="match status" value="1"/>
</dbReference>
<evidence type="ECO:0000256" key="7">
    <source>
        <dbReference type="PIRSR" id="PIRSR037217-2"/>
    </source>
</evidence>
<gene>
    <name evidence="10" type="ORF">AK830_g12269</name>
</gene>
<evidence type="ECO:0000256" key="5">
    <source>
        <dbReference type="ARBA" id="ARBA00022833"/>
    </source>
</evidence>
<dbReference type="PIRSF" id="PIRSF037217">
    <property type="entry name" value="Carboxypeptidase_S"/>
    <property type="match status" value="1"/>
</dbReference>
<sequence>MTLTTALSLLAGVAGASAFVSAPIGATHQKPFGLGSAGSDFSCDLPPVLSPTGDGLPSGESLFSSDEALLKQVERHQAIVQVPSICYDDLGDFDEDERWAPFYDVHDTLAETYPVIHKRMTLDKVNTFGLVYTINGSDPSLKPIFLAAHQDVVPVADVSTWTHPPFDAYFDGEWIWGRGSSDDKNSLTALMSAVETLLSNPDWTPSRTIILAFGFDEECSGYRGAAKIGSFLTDRYGDDGIALILDEGGLPMQLLGGDTLYVFPSVVEKGHVDVWASLHVVGGHSSIPAPHTGIGIAAEMVAALEANPYAPAVLRGSPVYNHLVCVARYSPDDAAEIADLLRAGDLEKLTAVFVDQGGDAARYMVQTSQAVDLIRGGQKINAMPEVVTLGVNYRVAPQDSIPAVQHNFVRYIEAVVEKYNISVKAYEGDEEYEAYVSGLGLDRRANADAGYDAVLVLQGREKSEGTPVSPTSGPIWDVFSGTIQHAFAFEGGKVVPVGEIMNGNTDTRHYLNLSPNVYRWTPSRQRGSENIHTIDERVRMDSHMDMVRFYYDLVRNFDGAEV</sequence>
<feature type="binding site" evidence="7">
    <location>
        <position position="218"/>
    </location>
    <ligand>
        <name>Zn(2+)</name>
        <dbReference type="ChEBI" id="CHEBI:29105"/>
        <label>1</label>
    </ligand>
</feature>
<dbReference type="InterPro" id="IPR002933">
    <property type="entry name" value="Peptidase_M20"/>
</dbReference>
<evidence type="ECO:0000259" key="9">
    <source>
        <dbReference type="Pfam" id="PF07687"/>
    </source>
</evidence>
<name>A0A0P7AB64_9HYPO</name>
<dbReference type="CDD" id="cd05674">
    <property type="entry name" value="M20_yscS"/>
    <property type="match status" value="1"/>
</dbReference>
<dbReference type="SUPFAM" id="SSF53187">
    <property type="entry name" value="Zn-dependent exopeptidases"/>
    <property type="match status" value="1"/>
</dbReference>
<dbReference type="AlphaFoldDB" id="A0A0P7AB64"/>
<dbReference type="OrthoDB" id="3064516at2759"/>
<keyword evidence="11" id="KW-1185">Reference proteome</keyword>
<evidence type="ECO:0000256" key="1">
    <source>
        <dbReference type="ARBA" id="ARBA00006247"/>
    </source>
</evidence>
<evidence type="ECO:0000256" key="3">
    <source>
        <dbReference type="ARBA" id="ARBA00022723"/>
    </source>
</evidence>
<feature type="binding site" evidence="7">
    <location>
        <position position="182"/>
    </location>
    <ligand>
        <name>Zn(2+)</name>
        <dbReference type="ChEBI" id="CHEBI:29105"/>
        <label>2</label>
    </ligand>
</feature>
<dbReference type="Proteomes" id="UP000050424">
    <property type="component" value="Unassembled WGS sequence"/>
</dbReference>
<dbReference type="GO" id="GO:0004181">
    <property type="term" value="F:metallocarboxypeptidase activity"/>
    <property type="evidence" value="ECO:0007669"/>
    <property type="project" value="InterPro"/>
</dbReference>
<dbReference type="PANTHER" id="PTHR45962">
    <property type="entry name" value="N-FATTY-ACYL-AMINO ACID SYNTHASE/HYDROLASE PM20D1"/>
    <property type="match status" value="1"/>
</dbReference>
<dbReference type="InterPro" id="IPR047177">
    <property type="entry name" value="Pept_M20A"/>
</dbReference>
<dbReference type="InterPro" id="IPR011650">
    <property type="entry name" value="Peptidase_M20_dimer"/>
</dbReference>
<dbReference type="InterPro" id="IPR017141">
    <property type="entry name" value="Pept_M20_carboxypep"/>
</dbReference>
<organism evidence="10 11">
    <name type="scientific">Neonectria ditissima</name>
    <dbReference type="NCBI Taxonomy" id="78410"/>
    <lineage>
        <taxon>Eukaryota</taxon>
        <taxon>Fungi</taxon>
        <taxon>Dikarya</taxon>
        <taxon>Ascomycota</taxon>
        <taxon>Pezizomycotina</taxon>
        <taxon>Sordariomycetes</taxon>
        <taxon>Hypocreomycetidae</taxon>
        <taxon>Hypocreales</taxon>
        <taxon>Nectriaceae</taxon>
        <taxon>Neonectria</taxon>
    </lineage>
</organism>
<evidence type="ECO:0000256" key="6">
    <source>
        <dbReference type="PIRSR" id="PIRSR037217-1"/>
    </source>
</evidence>
<dbReference type="FunFam" id="3.40.630.10:FF:000027">
    <property type="entry name" value="N-fatty-acyl-amino acid synthase/hydrolase PM20D1"/>
    <property type="match status" value="1"/>
</dbReference>
<feature type="domain" description="Peptidase M20 dimerisation" evidence="9">
    <location>
        <begin position="268"/>
        <end position="419"/>
    </location>
</feature>
<dbReference type="Gene3D" id="1.10.150.900">
    <property type="match status" value="1"/>
</dbReference>
<keyword evidence="8" id="KW-0732">Signal</keyword>
<dbReference type="InterPro" id="IPR036264">
    <property type="entry name" value="Bact_exopeptidase_dim_dom"/>
</dbReference>
<dbReference type="GO" id="GO:0046872">
    <property type="term" value="F:metal ion binding"/>
    <property type="evidence" value="ECO:0007669"/>
    <property type="project" value="UniProtKB-KW"/>
</dbReference>
<dbReference type="GO" id="GO:0051603">
    <property type="term" value="P:proteolysis involved in protein catabolic process"/>
    <property type="evidence" value="ECO:0007669"/>
    <property type="project" value="TreeGrafter"/>
</dbReference>
<evidence type="ECO:0000256" key="4">
    <source>
        <dbReference type="ARBA" id="ARBA00022801"/>
    </source>
</evidence>
<protein>
    <submittedName>
        <fullName evidence="10">Putative carboxypeptidase C24C9.08</fullName>
    </submittedName>
</protein>
<evidence type="ECO:0000313" key="11">
    <source>
        <dbReference type="Proteomes" id="UP000050424"/>
    </source>
</evidence>
<reference evidence="10 11" key="1">
    <citation type="submission" date="2015-09" db="EMBL/GenBank/DDBJ databases">
        <title>Draft genome of a European isolate of the apple canker pathogen Neonectria ditissima.</title>
        <authorList>
            <person name="Gomez-Cortecero A."/>
            <person name="Harrison R.J."/>
            <person name="Armitage A.D."/>
        </authorList>
    </citation>
    <scope>NUCLEOTIDE SEQUENCE [LARGE SCALE GENOMIC DNA]</scope>
    <source>
        <strain evidence="10 11">R09/05</strain>
    </source>
</reference>
<keyword evidence="3 7" id="KW-0479">Metal-binding</keyword>
<evidence type="ECO:0000256" key="8">
    <source>
        <dbReference type="SAM" id="SignalP"/>
    </source>
</evidence>
<evidence type="ECO:0000256" key="2">
    <source>
        <dbReference type="ARBA" id="ARBA00022670"/>
    </source>
</evidence>
<feature type="binding site" evidence="7">
    <location>
        <position position="182"/>
    </location>
    <ligand>
        <name>Zn(2+)</name>
        <dbReference type="ChEBI" id="CHEBI:29105"/>
        <label>1</label>
    </ligand>
</feature>
<feature type="active site" description="Proton acceptor" evidence="6">
    <location>
        <position position="217"/>
    </location>
</feature>
<feature type="binding site" evidence="7">
    <location>
        <position position="532"/>
    </location>
    <ligand>
        <name>Zn(2+)</name>
        <dbReference type="ChEBI" id="CHEBI:29105"/>
        <label>1</label>
    </ligand>
</feature>
<evidence type="ECO:0000313" key="10">
    <source>
        <dbReference type="EMBL" id="KPM34304.1"/>
    </source>
</evidence>
<dbReference type="Pfam" id="PF07687">
    <property type="entry name" value="M20_dimer"/>
    <property type="match status" value="1"/>
</dbReference>
<accession>A0A0P7AB64</accession>
<feature type="signal peptide" evidence="8">
    <location>
        <begin position="1"/>
        <end position="18"/>
    </location>
</feature>
<dbReference type="PANTHER" id="PTHR45962:SF1">
    <property type="entry name" value="N-FATTY-ACYL-AMINO ACID SYNTHASE_HYDROLASE PM20D1"/>
    <property type="match status" value="1"/>
</dbReference>
<keyword evidence="2" id="KW-0645">Protease</keyword>
<comment type="caution">
    <text evidence="10">The sequence shown here is derived from an EMBL/GenBank/DDBJ whole genome shotgun (WGS) entry which is preliminary data.</text>
</comment>
<proteinExistence type="inferred from homology"/>
<feature type="binding site" evidence="7">
    <location>
        <position position="149"/>
    </location>
    <ligand>
        <name>Zn(2+)</name>
        <dbReference type="ChEBI" id="CHEBI:29105"/>
        <label>2</label>
    </ligand>
</feature>
<keyword evidence="4" id="KW-0378">Hydrolase</keyword>
<feature type="chain" id="PRO_5006134704" evidence="8">
    <location>
        <begin position="19"/>
        <end position="562"/>
    </location>
</feature>